<dbReference type="InterPro" id="IPR001901">
    <property type="entry name" value="Translocase_SecE/Sec61-g"/>
</dbReference>
<evidence type="ECO:0000256" key="7">
    <source>
        <dbReference type="ARBA" id="ARBA00023010"/>
    </source>
</evidence>
<dbReference type="PANTHER" id="PTHR33910:SF1">
    <property type="entry name" value="PROTEIN TRANSLOCASE SUBUNIT SECE"/>
    <property type="match status" value="1"/>
</dbReference>
<comment type="caution">
    <text evidence="10">The sequence shown here is derived from an EMBL/GenBank/DDBJ whole genome shotgun (WGS) entry which is preliminary data.</text>
</comment>
<comment type="function">
    <text evidence="9">Essential subunit of the Sec protein translocation channel SecYEG. Clamps together the 2 halves of SecY. May contact the channel plug during translocation.</text>
</comment>
<dbReference type="EMBL" id="SLWQ01000002">
    <property type="protein sequence ID" value="TCO42018.1"/>
    <property type="molecule type" value="Genomic_DNA"/>
</dbReference>
<dbReference type="Gene3D" id="1.20.5.1030">
    <property type="entry name" value="Preprotein translocase secy subunit"/>
    <property type="match status" value="1"/>
</dbReference>
<evidence type="ECO:0000256" key="1">
    <source>
        <dbReference type="ARBA" id="ARBA00004370"/>
    </source>
</evidence>
<dbReference type="GO" id="GO:0009306">
    <property type="term" value="P:protein secretion"/>
    <property type="evidence" value="ECO:0007669"/>
    <property type="project" value="UniProtKB-UniRule"/>
</dbReference>
<gene>
    <name evidence="9" type="primary">secE</name>
    <name evidence="10" type="ORF">EV148_102372</name>
</gene>
<evidence type="ECO:0000256" key="9">
    <source>
        <dbReference type="HAMAP-Rule" id="MF_00422"/>
    </source>
</evidence>
<dbReference type="RefSeq" id="WP_131995017.1">
    <property type="nucleotide sequence ID" value="NZ_JACGXM010000020.1"/>
</dbReference>
<evidence type="ECO:0000313" key="11">
    <source>
        <dbReference type="Proteomes" id="UP000294862"/>
    </source>
</evidence>
<keyword evidence="11" id="KW-1185">Reference proteome</keyword>
<evidence type="ECO:0000313" key="10">
    <source>
        <dbReference type="EMBL" id="TCO42018.1"/>
    </source>
</evidence>
<comment type="subcellular location">
    <subcellularLocation>
        <location evidence="1">Membrane</location>
    </subcellularLocation>
</comment>
<evidence type="ECO:0000256" key="5">
    <source>
        <dbReference type="ARBA" id="ARBA00022927"/>
    </source>
</evidence>
<evidence type="ECO:0000256" key="6">
    <source>
        <dbReference type="ARBA" id="ARBA00022989"/>
    </source>
</evidence>
<evidence type="ECO:0000256" key="4">
    <source>
        <dbReference type="ARBA" id="ARBA00022692"/>
    </source>
</evidence>
<dbReference type="PROSITE" id="PS01067">
    <property type="entry name" value="SECE_SEC61G"/>
    <property type="match status" value="1"/>
</dbReference>
<dbReference type="GO" id="GO:0065002">
    <property type="term" value="P:intracellular protein transmembrane transport"/>
    <property type="evidence" value="ECO:0007669"/>
    <property type="project" value="UniProtKB-UniRule"/>
</dbReference>
<keyword evidence="7 9" id="KW-0811">Translocation</keyword>
<dbReference type="PRINTS" id="PR01650">
    <property type="entry name" value="SECETRNLCASE"/>
</dbReference>
<accession>A0A4R2IEH8</accession>
<comment type="similarity">
    <text evidence="9">Belongs to the SecE/SEC61-gamma family.</text>
</comment>
<dbReference type="Pfam" id="PF00584">
    <property type="entry name" value="SecE"/>
    <property type="match status" value="1"/>
</dbReference>
<keyword evidence="4 9" id="KW-0812">Transmembrane</keyword>
<dbReference type="InterPro" id="IPR038379">
    <property type="entry name" value="SecE_sf"/>
</dbReference>
<evidence type="ECO:0000256" key="2">
    <source>
        <dbReference type="ARBA" id="ARBA00022448"/>
    </source>
</evidence>
<dbReference type="InterPro" id="IPR005807">
    <property type="entry name" value="SecE_bac"/>
</dbReference>
<evidence type="ECO:0000256" key="8">
    <source>
        <dbReference type="ARBA" id="ARBA00023136"/>
    </source>
</evidence>
<dbReference type="PANTHER" id="PTHR33910">
    <property type="entry name" value="PROTEIN TRANSLOCASE SUBUNIT SECE"/>
    <property type="match status" value="1"/>
</dbReference>
<organism evidence="10 11">
    <name type="scientific">Dokdonella fugitiva</name>
    <dbReference type="NCBI Taxonomy" id="328517"/>
    <lineage>
        <taxon>Bacteria</taxon>
        <taxon>Pseudomonadati</taxon>
        <taxon>Pseudomonadota</taxon>
        <taxon>Gammaproteobacteria</taxon>
        <taxon>Lysobacterales</taxon>
        <taxon>Rhodanobacteraceae</taxon>
        <taxon>Dokdonella</taxon>
    </lineage>
</organism>
<dbReference type="GO" id="GO:0043952">
    <property type="term" value="P:protein transport by the Sec complex"/>
    <property type="evidence" value="ECO:0007669"/>
    <property type="project" value="UniProtKB-UniRule"/>
</dbReference>
<feature type="transmembrane region" description="Helical" evidence="9">
    <location>
        <begin position="12"/>
        <end position="36"/>
    </location>
</feature>
<keyword evidence="5 9" id="KW-0653">Protein transport</keyword>
<dbReference type="Proteomes" id="UP000294862">
    <property type="component" value="Unassembled WGS sequence"/>
</dbReference>
<name>A0A4R2IEH8_9GAMM</name>
<keyword evidence="8 9" id="KW-0472">Membrane</keyword>
<dbReference type="GO" id="GO:0008320">
    <property type="term" value="F:protein transmembrane transporter activity"/>
    <property type="evidence" value="ECO:0007669"/>
    <property type="project" value="UniProtKB-UniRule"/>
</dbReference>
<dbReference type="HAMAP" id="MF_00422">
    <property type="entry name" value="SecE"/>
    <property type="match status" value="1"/>
</dbReference>
<feature type="transmembrane region" description="Helical" evidence="9">
    <location>
        <begin position="95"/>
        <end position="115"/>
    </location>
</feature>
<keyword evidence="2 9" id="KW-0813">Transport</keyword>
<dbReference type="GO" id="GO:0006605">
    <property type="term" value="P:protein targeting"/>
    <property type="evidence" value="ECO:0007669"/>
    <property type="project" value="UniProtKB-UniRule"/>
</dbReference>
<proteinExistence type="inferred from homology"/>
<protein>
    <recommendedName>
        <fullName evidence="9">Protein translocase subunit SecE</fullName>
    </recommendedName>
</protein>
<keyword evidence="3 9" id="KW-1003">Cell membrane</keyword>
<dbReference type="NCBIfam" id="TIGR00964">
    <property type="entry name" value="secE_bact"/>
    <property type="match status" value="1"/>
</dbReference>
<dbReference type="AlphaFoldDB" id="A0A4R2IEH8"/>
<evidence type="ECO:0000256" key="3">
    <source>
        <dbReference type="ARBA" id="ARBA00022475"/>
    </source>
</evidence>
<comment type="caution">
    <text evidence="9">Lacks conserved residue(s) required for the propagation of feature annotation.</text>
</comment>
<keyword evidence="6 9" id="KW-1133">Transmembrane helix</keyword>
<comment type="subunit">
    <text evidence="9">Component of the Sec protein translocase complex. Heterotrimer consisting of SecY, SecE and SecG subunits. The heterotrimers can form oligomers, although 1 heterotrimer is thought to be able to translocate proteins. Interacts with the ribosome. Interacts with SecDF, and other proteins may be involved. Interacts with SecA.</text>
</comment>
<reference evidence="10 11" key="1">
    <citation type="journal article" date="2015" name="Stand. Genomic Sci.">
        <title>Genomic Encyclopedia of Bacterial and Archaeal Type Strains, Phase III: the genomes of soil and plant-associated and newly described type strains.</title>
        <authorList>
            <person name="Whitman W.B."/>
            <person name="Woyke T."/>
            <person name="Klenk H.P."/>
            <person name="Zhou Y."/>
            <person name="Lilburn T.G."/>
            <person name="Beck B.J."/>
            <person name="De Vos P."/>
            <person name="Vandamme P."/>
            <person name="Eisen J.A."/>
            <person name="Garrity G."/>
            <person name="Hugenholtz P."/>
            <person name="Kyrpides N.C."/>
        </authorList>
    </citation>
    <scope>NUCLEOTIDE SEQUENCE [LARGE SCALE GENOMIC DNA]</scope>
    <source>
        <strain evidence="10 11">A3</strain>
    </source>
</reference>
<dbReference type="GO" id="GO:0005886">
    <property type="term" value="C:plasma membrane"/>
    <property type="evidence" value="ECO:0007669"/>
    <property type="project" value="UniProtKB-UniRule"/>
</dbReference>
<sequence length="128" mass="13853">MNAKVEKAGASNALDVVKLVLAGALLVAGLVAYYYFADWNGWARLGMLAVGVIAAAAVGAFTGVGRTVREYITESQFELRKVVWPTMDETLRTTLVIVVVVIILSLLLGLIDLLLKWAVLDHLLKIGR</sequence>
<feature type="transmembrane region" description="Helical" evidence="9">
    <location>
        <begin position="42"/>
        <end position="64"/>
    </location>
</feature>